<gene>
    <name evidence="3" type="ORF">E6K74_07215</name>
</gene>
<evidence type="ECO:0000256" key="1">
    <source>
        <dbReference type="SAM" id="SignalP"/>
    </source>
</evidence>
<protein>
    <recommendedName>
        <fullName evidence="2">Metallo-beta-lactamase domain-containing protein</fullName>
    </recommendedName>
</protein>
<dbReference type="Gene3D" id="3.60.15.10">
    <property type="entry name" value="Ribonuclease Z/Hydroxyacylglutathione hydrolase-like"/>
    <property type="match status" value="1"/>
</dbReference>
<dbReference type="InterPro" id="IPR036866">
    <property type="entry name" value="RibonucZ/Hydroxyglut_hydro"/>
</dbReference>
<evidence type="ECO:0000313" key="4">
    <source>
        <dbReference type="Proteomes" id="UP000319829"/>
    </source>
</evidence>
<feature type="signal peptide" evidence="1">
    <location>
        <begin position="1"/>
        <end position="20"/>
    </location>
</feature>
<feature type="domain" description="Metallo-beta-lactamase" evidence="2">
    <location>
        <begin position="59"/>
        <end position="236"/>
    </location>
</feature>
<dbReference type="InterPro" id="IPR001279">
    <property type="entry name" value="Metallo-B-lactamas"/>
</dbReference>
<dbReference type="AlphaFoldDB" id="A0A538SRZ6"/>
<dbReference type="Proteomes" id="UP000319829">
    <property type="component" value="Unassembled WGS sequence"/>
</dbReference>
<reference evidence="3 4" key="1">
    <citation type="journal article" date="2019" name="Nat. Microbiol.">
        <title>Mediterranean grassland soil C-N compound turnover is dependent on rainfall and depth, and is mediated by genomically divergent microorganisms.</title>
        <authorList>
            <person name="Diamond S."/>
            <person name="Andeer P.F."/>
            <person name="Li Z."/>
            <person name="Crits-Christoph A."/>
            <person name="Burstein D."/>
            <person name="Anantharaman K."/>
            <person name="Lane K.R."/>
            <person name="Thomas B.C."/>
            <person name="Pan C."/>
            <person name="Northen T.R."/>
            <person name="Banfield J.F."/>
        </authorList>
    </citation>
    <scope>NUCLEOTIDE SEQUENCE [LARGE SCALE GENOMIC DNA]</scope>
    <source>
        <strain evidence="3">WS_4</strain>
    </source>
</reference>
<accession>A0A538SRZ6</accession>
<proteinExistence type="predicted"/>
<dbReference type="EMBL" id="VBOU01000076">
    <property type="protein sequence ID" value="TMQ54155.1"/>
    <property type="molecule type" value="Genomic_DNA"/>
</dbReference>
<name>A0A538SRZ6_UNCEI</name>
<keyword evidence="1" id="KW-0732">Signal</keyword>
<dbReference type="Pfam" id="PF12706">
    <property type="entry name" value="Lactamase_B_2"/>
    <property type="match status" value="1"/>
</dbReference>
<evidence type="ECO:0000313" key="3">
    <source>
        <dbReference type="EMBL" id="TMQ54155.1"/>
    </source>
</evidence>
<dbReference type="PANTHER" id="PTHR43546">
    <property type="entry name" value="UPF0173 METAL-DEPENDENT HYDROLASE MJ1163-RELATED"/>
    <property type="match status" value="1"/>
</dbReference>
<sequence length="296" mass="31655">MTHGALLALMVLIACTSGCASSIHQRPHVDGVLYPEPSANAITFWGHACAYIDVGGFGIVTDPVFMQRWVVVRHRLIPIPPPEAYDQTQLILISHAHHDHLDPKTLARFSPNAVILAPVPAARYLSRHGIRAHVMSPGSEYRIPGGSVTAVAANHPGGRNAVKPSADGRAVGYVIRTSTVTIYYSGDTKYFPGFATVGAQYRPDIVLLNVNRHLHSTDALLAIADLGAPVVIPAHYGAYSGPSVRLEPRWRGELVQALGSTIVPLEVGESMRIPGPRSGVAPAPASVEDTSKCILR</sequence>
<feature type="chain" id="PRO_5022204149" description="Metallo-beta-lactamase domain-containing protein" evidence="1">
    <location>
        <begin position="21"/>
        <end position="296"/>
    </location>
</feature>
<dbReference type="SUPFAM" id="SSF56281">
    <property type="entry name" value="Metallo-hydrolase/oxidoreductase"/>
    <property type="match status" value="1"/>
</dbReference>
<dbReference type="InterPro" id="IPR050114">
    <property type="entry name" value="UPF0173_UPF0282_UlaG_hydrolase"/>
</dbReference>
<evidence type="ECO:0000259" key="2">
    <source>
        <dbReference type="Pfam" id="PF12706"/>
    </source>
</evidence>
<organism evidence="3 4">
    <name type="scientific">Eiseniibacteriota bacterium</name>
    <dbReference type="NCBI Taxonomy" id="2212470"/>
    <lineage>
        <taxon>Bacteria</taxon>
        <taxon>Candidatus Eiseniibacteriota</taxon>
    </lineage>
</organism>
<comment type="caution">
    <text evidence="3">The sequence shown here is derived from an EMBL/GenBank/DDBJ whole genome shotgun (WGS) entry which is preliminary data.</text>
</comment>